<feature type="domain" description="T6SS Phospholipase effector Tle1-like catalytic" evidence="2">
    <location>
        <begin position="13"/>
        <end position="249"/>
    </location>
</feature>
<dbReference type="Pfam" id="PF09994">
    <property type="entry name" value="T6SS_Tle1-like_cat"/>
    <property type="match status" value="1"/>
</dbReference>
<feature type="compositionally biased region" description="Basic and acidic residues" evidence="1">
    <location>
        <begin position="292"/>
        <end position="301"/>
    </location>
</feature>
<dbReference type="OrthoDB" id="3162439at2759"/>
<dbReference type="InterPro" id="IPR018712">
    <property type="entry name" value="Tle1-like_cat"/>
</dbReference>
<evidence type="ECO:0000256" key="1">
    <source>
        <dbReference type="SAM" id="MobiDB-lite"/>
    </source>
</evidence>
<organism evidence="3 4">
    <name type="scientific">Tulasnella calospora MUT 4182</name>
    <dbReference type="NCBI Taxonomy" id="1051891"/>
    <lineage>
        <taxon>Eukaryota</taxon>
        <taxon>Fungi</taxon>
        <taxon>Dikarya</taxon>
        <taxon>Basidiomycota</taxon>
        <taxon>Agaricomycotina</taxon>
        <taxon>Agaricomycetes</taxon>
        <taxon>Cantharellales</taxon>
        <taxon>Tulasnellaceae</taxon>
        <taxon>Tulasnella</taxon>
    </lineage>
</organism>
<evidence type="ECO:0000259" key="2">
    <source>
        <dbReference type="Pfam" id="PF09994"/>
    </source>
</evidence>
<dbReference type="Proteomes" id="UP000054248">
    <property type="component" value="Unassembled WGS sequence"/>
</dbReference>
<evidence type="ECO:0000313" key="3">
    <source>
        <dbReference type="EMBL" id="KIO29808.1"/>
    </source>
</evidence>
<dbReference type="HOGENOM" id="CLU_005049_5_0_1"/>
<dbReference type="PANTHER" id="PTHR33840">
    <property type="match status" value="1"/>
</dbReference>
<sequence>MEAVRNNIRTNCLIQELDKGLAWYIGTHITGGYKFLMQHYSEGDKICMFGFSRGAFTARCLAGMLHKVGLLPRSNMEQVEFAYSLYESREPEDVARARKFKQTFSSDVAVEFIGVWDTVSSVGFGAPLLPFNASETFIRTFRHALALDERRAKFQPNAWQYKQKCEHCFSLPRVQGDGVKNIEMLTEGIKYGHDSLCWCGDEKSYHNGELTDILEVWFPGFHADVGGGNEKNTERVTLANPSLRWMVTEILKSKCGVIFKRDAFMDWLPTLKRRIHAFKAVSKKPPPNDSSSHVEEQDFEEHTIEEEAGAKMYDMLSEKPRWWILEVLPLYQYWLGEDKQTTHGWRLNLGRPRKIDQHIPHLHTSVLRRRETYPGYKPEDRCTFRDQLKYVHEDDDLCIS</sequence>
<name>A0A0C3L7H9_9AGAM</name>
<reference evidence="4" key="2">
    <citation type="submission" date="2015-01" db="EMBL/GenBank/DDBJ databases">
        <title>Evolutionary Origins and Diversification of the Mycorrhizal Mutualists.</title>
        <authorList>
            <consortium name="DOE Joint Genome Institute"/>
            <consortium name="Mycorrhizal Genomics Consortium"/>
            <person name="Kohler A."/>
            <person name="Kuo A."/>
            <person name="Nagy L.G."/>
            <person name="Floudas D."/>
            <person name="Copeland A."/>
            <person name="Barry K.W."/>
            <person name="Cichocki N."/>
            <person name="Veneault-Fourrey C."/>
            <person name="LaButti K."/>
            <person name="Lindquist E.A."/>
            <person name="Lipzen A."/>
            <person name="Lundell T."/>
            <person name="Morin E."/>
            <person name="Murat C."/>
            <person name="Riley R."/>
            <person name="Ohm R."/>
            <person name="Sun H."/>
            <person name="Tunlid A."/>
            <person name="Henrissat B."/>
            <person name="Grigoriev I.V."/>
            <person name="Hibbett D.S."/>
            <person name="Martin F."/>
        </authorList>
    </citation>
    <scope>NUCLEOTIDE SEQUENCE [LARGE SCALE GENOMIC DNA]</scope>
    <source>
        <strain evidence="4">MUT 4182</strain>
    </source>
</reference>
<gene>
    <name evidence="3" type="ORF">M407DRAFT_21058</name>
</gene>
<protein>
    <recommendedName>
        <fullName evidence="2">T6SS Phospholipase effector Tle1-like catalytic domain-containing protein</fullName>
    </recommendedName>
</protein>
<evidence type="ECO:0000313" key="4">
    <source>
        <dbReference type="Proteomes" id="UP000054248"/>
    </source>
</evidence>
<keyword evidence="4" id="KW-1185">Reference proteome</keyword>
<accession>A0A0C3L7H9</accession>
<feature type="region of interest" description="Disordered" evidence="1">
    <location>
        <begin position="282"/>
        <end position="301"/>
    </location>
</feature>
<proteinExistence type="predicted"/>
<dbReference type="EMBL" id="KN822978">
    <property type="protein sequence ID" value="KIO29808.1"/>
    <property type="molecule type" value="Genomic_DNA"/>
</dbReference>
<reference evidence="3 4" key="1">
    <citation type="submission" date="2014-04" db="EMBL/GenBank/DDBJ databases">
        <authorList>
            <consortium name="DOE Joint Genome Institute"/>
            <person name="Kuo A."/>
            <person name="Girlanda M."/>
            <person name="Perotto S."/>
            <person name="Kohler A."/>
            <person name="Nagy L.G."/>
            <person name="Floudas D."/>
            <person name="Copeland A."/>
            <person name="Barry K.W."/>
            <person name="Cichocki N."/>
            <person name="Veneault-Fourrey C."/>
            <person name="LaButti K."/>
            <person name="Lindquist E.A."/>
            <person name="Lipzen A."/>
            <person name="Lundell T."/>
            <person name="Morin E."/>
            <person name="Murat C."/>
            <person name="Sun H."/>
            <person name="Tunlid A."/>
            <person name="Henrissat B."/>
            <person name="Grigoriev I.V."/>
            <person name="Hibbett D.S."/>
            <person name="Martin F."/>
            <person name="Nordberg H.P."/>
            <person name="Cantor M.N."/>
            <person name="Hua S.X."/>
        </authorList>
    </citation>
    <scope>NUCLEOTIDE SEQUENCE [LARGE SCALE GENOMIC DNA]</scope>
    <source>
        <strain evidence="3 4">MUT 4182</strain>
    </source>
</reference>
<dbReference type="AlphaFoldDB" id="A0A0C3L7H9"/>
<dbReference type="PANTHER" id="PTHR33840:SF2">
    <property type="entry name" value="TLE1 PHOSPHOLIPASE DOMAIN-CONTAINING PROTEIN"/>
    <property type="match status" value="1"/>
</dbReference>
<dbReference type="STRING" id="1051891.A0A0C3L7H9"/>